<sequence>MVNNDVDPNGINNNSLAMQRLSVACGVMFSLSMYGSKASASSFDLNQDWKLESNTSLSLGQSWSMSEPDTALVYRPDAHSIGKPGNSVDVNGDDGHANFSQHDSISQIIKGYTEFKLNGPDQGAVLSAKYWYDHAYETGHGDLKPFDDSEWPRLAKFKGIDLWDAYLWKNFKFENGQALNVKLGKHSLNWGKSLFLQNGLNSVSAFDYAAMNRPGGDVRERVIPVEMFSFAAELKEGLKLEGFYQFKFRPSVVDGCGTFFAISDFVPEHCGPVILTVTPGNKLTDTALENKSYIPRDVSRKAKDSGQFGFALKQTLPSLNNAELGVYYANYHGRTPNFDGYTVTAPGPKNFNTASYFSVYPEDIDMYGLSLTGKIGSTNIFTELNYKPSQPLQLNGTDIVYYQVLSNESPLSPPGVTPGMGEYVDGHVRLPVTQFSIGASDSISNLFGANVFNWAAEFGVNHIADIGNHRIGRAGAFGRSELSTGAYNPETKEFQCTPYGTAHLSNDEIDRMNEAYCNREGFFSQWSLGYRLRGALSYKDLLPGTVISPSLSFRHDLHGYSQNFQEGQMSIGAAVSATIDKKYSAELAYFNFFGSNDFSVMDDRDFASLAFKVNF</sequence>
<evidence type="ECO:0000313" key="1">
    <source>
        <dbReference type="EMBL" id="TCM69069.1"/>
    </source>
</evidence>
<dbReference type="InterPro" id="IPR010727">
    <property type="entry name" value="DUF1302"/>
</dbReference>
<name>A0A4R1XZ09_ACICA</name>
<protein>
    <submittedName>
        <fullName evidence="1">Uncharacterized protein DUF1302</fullName>
    </submittedName>
</protein>
<dbReference type="Pfam" id="PF06980">
    <property type="entry name" value="DUF1302"/>
    <property type="match status" value="1"/>
</dbReference>
<dbReference type="Proteomes" id="UP000294963">
    <property type="component" value="Unassembled WGS sequence"/>
</dbReference>
<dbReference type="OrthoDB" id="7000272at2"/>
<comment type="caution">
    <text evidence="1">The sequence shown here is derived from an EMBL/GenBank/DDBJ whole genome shotgun (WGS) entry which is preliminary data.</text>
</comment>
<keyword evidence="2" id="KW-1185">Reference proteome</keyword>
<accession>A0A4R1XZ09</accession>
<gene>
    <name evidence="1" type="ORF">EC844_10312</name>
</gene>
<evidence type="ECO:0000313" key="2">
    <source>
        <dbReference type="Proteomes" id="UP000294963"/>
    </source>
</evidence>
<dbReference type="EMBL" id="SLVJ01000003">
    <property type="protein sequence ID" value="TCM69069.1"/>
    <property type="molecule type" value="Genomic_DNA"/>
</dbReference>
<organism evidence="1 2">
    <name type="scientific">Acinetobacter calcoaceticus</name>
    <dbReference type="NCBI Taxonomy" id="471"/>
    <lineage>
        <taxon>Bacteria</taxon>
        <taxon>Pseudomonadati</taxon>
        <taxon>Pseudomonadota</taxon>
        <taxon>Gammaproteobacteria</taxon>
        <taxon>Moraxellales</taxon>
        <taxon>Moraxellaceae</taxon>
        <taxon>Acinetobacter</taxon>
        <taxon>Acinetobacter calcoaceticus/baumannii complex</taxon>
    </lineage>
</organism>
<proteinExistence type="predicted"/>
<reference evidence="1 2" key="1">
    <citation type="submission" date="2019-03" db="EMBL/GenBank/DDBJ databases">
        <title>Genomic analyses of the natural microbiome of Caenorhabditis elegans.</title>
        <authorList>
            <person name="Samuel B."/>
        </authorList>
    </citation>
    <scope>NUCLEOTIDE SEQUENCE [LARGE SCALE GENOMIC DNA]</scope>
    <source>
        <strain evidence="1 2">JUb89</strain>
    </source>
</reference>
<dbReference type="AlphaFoldDB" id="A0A4R1XZ09"/>